<comment type="caution">
    <text evidence="1">The sequence shown here is derived from an EMBL/GenBank/DDBJ whole genome shotgun (WGS) entry which is preliminary data.</text>
</comment>
<evidence type="ECO:0000313" key="2">
    <source>
        <dbReference type="Proteomes" id="UP001054902"/>
    </source>
</evidence>
<dbReference type="EMBL" id="BLLK01000022">
    <property type="protein sequence ID" value="GFH45881.1"/>
    <property type="molecule type" value="Genomic_DNA"/>
</dbReference>
<accession>A0AAD3CHE6</accession>
<organism evidence="1 2">
    <name type="scientific">Chaetoceros tenuissimus</name>
    <dbReference type="NCBI Taxonomy" id="426638"/>
    <lineage>
        <taxon>Eukaryota</taxon>
        <taxon>Sar</taxon>
        <taxon>Stramenopiles</taxon>
        <taxon>Ochrophyta</taxon>
        <taxon>Bacillariophyta</taxon>
        <taxon>Coscinodiscophyceae</taxon>
        <taxon>Chaetocerotophycidae</taxon>
        <taxon>Chaetocerotales</taxon>
        <taxon>Chaetocerotaceae</taxon>
        <taxon>Chaetoceros</taxon>
    </lineage>
</organism>
<proteinExistence type="predicted"/>
<dbReference type="Proteomes" id="UP001054902">
    <property type="component" value="Unassembled WGS sequence"/>
</dbReference>
<reference evidence="1 2" key="1">
    <citation type="journal article" date="2021" name="Sci. Rep.">
        <title>The genome of the diatom Chaetoceros tenuissimus carries an ancient integrated fragment of an extant virus.</title>
        <authorList>
            <person name="Hongo Y."/>
            <person name="Kimura K."/>
            <person name="Takaki Y."/>
            <person name="Yoshida Y."/>
            <person name="Baba S."/>
            <person name="Kobayashi G."/>
            <person name="Nagasaki K."/>
            <person name="Hano T."/>
            <person name="Tomaru Y."/>
        </authorList>
    </citation>
    <scope>NUCLEOTIDE SEQUENCE [LARGE SCALE GENOMIC DNA]</scope>
    <source>
        <strain evidence="1 2">NIES-3715</strain>
    </source>
</reference>
<dbReference type="AlphaFoldDB" id="A0AAD3CHE6"/>
<evidence type="ECO:0000313" key="1">
    <source>
        <dbReference type="EMBL" id="GFH45881.1"/>
    </source>
</evidence>
<gene>
    <name evidence="1" type="ORF">CTEN210_02355</name>
</gene>
<keyword evidence="2" id="KW-1185">Reference proteome</keyword>
<name>A0AAD3CHE6_9STRA</name>
<protein>
    <recommendedName>
        <fullName evidence="3">Sulfotransferase domain-containing protein</fullName>
    </recommendedName>
</protein>
<evidence type="ECO:0008006" key="3">
    <source>
        <dbReference type="Google" id="ProtNLM"/>
    </source>
</evidence>
<sequence length="342" mass="38939">MTSISRKSKAVLMYCSLAAYIIQVNHNFVQRAAVIERERMLSTDLGNGQCELHPTHKIAAAEGAQRSLLVSFPGSGKRFTYTVIEGLTDSAPGDDWGFSGNDNALHIKSSYPHHEGTWSWGDKLDQTLFLIRNPRWALPSYHSVRFELDFASNWAESFSRVGFTYKERAPVESWESWRDEMFDMEFQNWVDMINFWMKGGKYPDGSTDPHCVSDLVCKPKIVIDFDTFFNEHPTIDFFRLGQVLDATPNVEVINAQARACILDAVWDTKNHNGGRDGNGPPANSKRFTAAQLLTMKNSIENLISEYTTWKDNGDLVAEQLVHLLTEYKTHINAEYEFESDME</sequence>